<accession>A0A543DII3</accession>
<evidence type="ECO:0000256" key="2">
    <source>
        <dbReference type="ARBA" id="ARBA00023002"/>
    </source>
</evidence>
<sequence>MIEDSDSGWAERTVVVTGGGSGIGRAVAVDLAEHGADVLVVGRRAAALTATASHHPGIRAHVADVGRPEDVTTIIEAALTERGRLDVLVNNAGTGRPAALGDITPDDATTMWTTNVLGPVLLTQAALPHLRAGGGSIVNVSSTFGAKPAPGISVYGATKAAVEQLTRSWALELAGLGVRVNAVAPGPTESEALAAMGLSSDEIARLEADERARIPLGRRGRPEDVAPWIRALADPTSWVTGQVVGVDGGYAVA</sequence>
<comment type="caution">
    <text evidence="4">The sequence shown here is derived from an EMBL/GenBank/DDBJ whole genome shotgun (WGS) entry which is preliminary data.</text>
</comment>
<dbReference type="Pfam" id="PF13561">
    <property type="entry name" value="adh_short_C2"/>
    <property type="match status" value="1"/>
</dbReference>
<evidence type="ECO:0000256" key="1">
    <source>
        <dbReference type="ARBA" id="ARBA00006484"/>
    </source>
</evidence>
<dbReference type="AlphaFoldDB" id="A0A543DII3"/>
<dbReference type="RefSeq" id="WP_142057018.1">
    <property type="nucleotide sequence ID" value="NZ_VFPA01000003.1"/>
</dbReference>
<dbReference type="InterPro" id="IPR002347">
    <property type="entry name" value="SDR_fam"/>
</dbReference>
<organism evidence="4 5">
    <name type="scientific">Pseudonocardia kunmingensis</name>
    <dbReference type="NCBI Taxonomy" id="630975"/>
    <lineage>
        <taxon>Bacteria</taxon>
        <taxon>Bacillati</taxon>
        <taxon>Actinomycetota</taxon>
        <taxon>Actinomycetes</taxon>
        <taxon>Pseudonocardiales</taxon>
        <taxon>Pseudonocardiaceae</taxon>
        <taxon>Pseudonocardia</taxon>
    </lineage>
</organism>
<dbReference type="CDD" id="cd05233">
    <property type="entry name" value="SDR_c"/>
    <property type="match status" value="1"/>
</dbReference>
<dbReference type="FunFam" id="3.40.50.720:FF:000084">
    <property type="entry name" value="Short-chain dehydrogenase reductase"/>
    <property type="match status" value="1"/>
</dbReference>
<gene>
    <name evidence="4" type="ORF">FB558_4818</name>
</gene>
<dbReference type="InterPro" id="IPR057326">
    <property type="entry name" value="KR_dom"/>
</dbReference>
<comment type="similarity">
    <text evidence="1">Belongs to the short-chain dehydrogenases/reductases (SDR) family.</text>
</comment>
<proteinExistence type="inferred from homology"/>
<dbReference type="GO" id="GO:0048038">
    <property type="term" value="F:quinone binding"/>
    <property type="evidence" value="ECO:0007669"/>
    <property type="project" value="TreeGrafter"/>
</dbReference>
<evidence type="ECO:0000313" key="5">
    <source>
        <dbReference type="Proteomes" id="UP000315677"/>
    </source>
</evidence>
<evidence type="ECO:0000313" key="4">
    <source>
        <dbReference type="EMBL" id="TQM09075.1"/>
    </source>
</evidence>
<dbReference type="PANTHER" id="PTHR42760">
    <property type="entry name" value="SHORT-CHAIN DEHYDROGENASES/REDUCTASES FAMILY MEMBER"/>
    <property type="match status" value="1"/>
</dbReference>
<protein>
    <submittedName>
        <fullName evidence="4">Short-subunit dehydrogenase</fullName>
    </submittedName>
</protein>
<dbReference type="Gene3D" id="3.40.50.720">
    <property type="entry name" value="NAD(P)-binding Rossmann-like Domain"/>
    <property type="match status" value="1"/>
</dbReference>
<dbReference type="PRINTS" id="PR00080">
    <property type="entry name" value="SDRFAMILY"/>
</dbReference>
<dbReference type="GO" id="GO:0016616">
    <property type="term" value="F:oxidoreductase activity, acting on the CH-OH group of donors, NAD or NADP as acceptor"/>
    <property type="evidence" value="ECO:0007669"/>
    <property type="project" value="UniProtKB-ARBA"/>
</dbReference>
<dbReference type="GO" id="GO:0006633">
    <property type="term" value="P:fatty acid biosynthetic process"/>
    <property type="evidence" value="ECO:0007669"/>
    <property type="project" value="TreeGrafter"/>
</dbReference>
<reference evidence="4 5" key="1">
    <citation type="submission" date="2019-06" db="EMBL/GenBank/DDBJ databases">
        <title>Sequencing the genomes of 1000 actinobacteria strains.</title>
        <authorList>
            <person name="Klenk H.-P."/>
        </authorList>
    </citation>
    <scope>NUCLEOTIDE SEQUENCE [LARGE SCALE GENOMIC DNA]</scope>
    <source>
        <strain evidence="4 5">DSM 45301</strain>
    </source>
</reference>
<keyword evidence="2" id="KW-0560">Oxidoreductase</keyword>
<dbReference type="InterPro" id="IPR020904">
    <property type="entry name" value="Sc_DH/Rdtase_CS"/>
</dbReference>
<dbReference type="PANTHER" id="PTHR42760:SF133">
    <property type="entry name" value="3-OXOACYL-[ACYL-CARRIER-PROTEIN] REDUCTASE"/>
    <property type="match status" value="1"/>
</dbReference>
<dbReference type="Proteomes" id="UP000315677">
    <property type="component" value="Unassembled WGS sequence"/>
</dbReference>
<dbReference type="InterPro" id="IPR036291">
    <property type="entry name" value="NAD(P)-bd_dom_sf"/>
</dbReference>
<dbReference type="EMBL" id="VFPA01000003">
    <property type="protein sequence ID" value="TQM09075.1"/>
    <property type="molecule type" value="Genomic_DNA"/>
</dbReference>
<keyword evidence="5" id="KW-1185">Reference proteome</keyword>
<dbReference type="SUPFAM" id="SSF51735">
    <property type="entry name" value="NAD(P)-binding Rossmann-fold domains"/>
    <property type="match status" value="1"/>
</dbReference>
<name>A0A543DII3_9PSEU</name>
<dbReference type="SMART" id="SM00822">
    <property type="entry name" value="PKS_KR"/>
    <property type="match status" value="1"/>
</dbReference>
<feature type="domain" description="Ketoreductase" evidence="3">
    <location>
        <begin position="12"/>
        <end position="186"/>
    </location>
</feature>
<evidence type="ECO:0000259" key="3">
    <source>
        <dbReference type="SMART" id="SM00822"/>
    </source>
</evidence>
<dbReference type="OrthoDB" id="9803333at2"/>
<dbReference type="PROSITE" id="PS00061">
    <property type="entry name" value="ADH_SHORT"/>
    <property type="match status" value="1"/>
</dbReference>
<dbReference type="PRINTS" id="PR00081">
    <property type="entry name" value="GDHRDH"/>
</dbReference>